<sequence length="297" mass="31814">MCSNDLINYSIMHKGSSACTLPLMPLPVPIRPVSHHDHKLSAFDDFVGAKMPIQLPPLMPSRLTEKALGSVPGVDGPSLAPAKCPSMSSVSSASSSVSSVTSSVSSMSSPASSPNMASAKMVAAGETAEQTEKRRQRLGPSCDNCRARKVKCDAQVTVLARDVSSVDLGSFVPGDKVEELLQKQSVNVDESTNVVISNNKLIKFKFCNSCATKSLPCSFTKGFTKEDIVLNNKKKMAGSNSLKYRVGKGKSSQGTFSSRKSSCMGCRKRKIKCVFNTELNKCEGCSKKNHECVFEVA</sequence>
<dbReference type="GO" id="GO:0008270">
    <property type="term" value="F:zinc ion binding"/>
    <property type="evidence" value="ECO:0007669"/>
    <property type="project" value="InterPro"/>
</dbReference>
<keyword evidence="10" id="KW-1185">Reference proteome</keyword>
<organism evidence="9 10">
    <name type="scientific">Pichia sorbitophila (strain ATCC MYA-4447 / BCRC 22081 / CBS 7064 / NBRC 10061 / NRRL Y-12695)</name>
    <name type="common">Hybrid yeast</name>
    <dbReference type="NCBI Taxonomy" id="559304"/>
    <lineage>
        <taxon>Eukaryota</taxon>
        <taxon>Fungi</taxon>
        <taxon>Dikarya</taxon>
        <taxon>Ascomycota</taxon>
        <taxon>Saccharomycotina</taxon>
        <taxon>Pichiomycetes</taxon>
        <taxon>Debaryomycetaceae</taxon>
        <taxon>Millerozyma</taxon>
    </lineage>
</organism>
<dbReference type="InterPro" id="IPR050797">
    <property type="entry name" value="Carb_Metab_Trans_Reg"/>
</dbReference>
<reference evidence="9 10" key="1">
    <citation type="journal article" date="2012" name="G3 (Bethesda)">
        <title>Pichia sorbitophila, an interspecies yeast hybrid reveals early steps of genome resolution following polyploidization.</title>
        <authorList>
            <person name="Leh Louis V."/>
            <person name="Despons L."/>
            <person name="Friedrich A."/>
            <person name="Martin T."/>
            <person name="Durrens P."/>
            <person name="Casaregola S."/>
            <person name="Neuveglise C."/>
            <person name="Fairhead C."/>
            <person name="Marck C."/>
            <person name="Cruz J.A."/>
            <person name="Straub M.L."/>
            <person name="Kugler V."/>
            <person name="Sacerdot C."/>
            <person name="Uzunov Z."/>
            <person name="Thierry A."/>
            <person name="Weiss S."/>
            <person name="Bleykasten C."/>
            <person name="De Montigny J."/>
            <person name="Jacques N."/>
            <person name="Jung P."/>
            <person name="Lemaire M."/>
            <person name="Mallet S."/>
            <person name="Morel G."/>
            <person name="Richard G.F."/>
            <person name="Sarkar A."/>
            <person name="Savel G."/>
            <person name="Schacherer J."/>
            <person name="Seret M.L."/>
            <person name="Talla E."/>
            <person name="Samson G."/>
            <person name="Jubin C."/>
            <person name="Poulain J."/>
            <person name="Vacherie B."/>
            <person name="Barbe V."/>
            <person name="Pelletier E."/>
            <person name="Sherman D.J."/>
            <person name="Westhof E."/>
            <person name="Weissenbach J."/>
            <person name="Baret P.V."/>
            <person name="Wincker P."/>
            <person name="Gaillardin C."/>
            <person name="Dujon B."/>
            <person name="Souciet J.L."/>
        </authorList>
    </citation>
    <scope>NUCLEOTIDE SEQUENCE [LARGE SCALE GENOMIC DNA]</scope>
    <source>
        <strain evidence="10">ATCC MYA-4447 / BCRC 22081 / CBS 7064 / NBRC 10061 / NRRL Y-12695</strain>
    </source>
</reference>
<evidence type="ECO:0000256" key="3">
    <source>
        <dbReference type="ARBA" id="ARBA00023015"/>
    </source>
</evidence>
<dbReference type="PANTHER" id="PTHR31668:SF26">
    <property type="entry name" value="GLUCOSE TRANSPORT TRANSCRIPTION REGULATOR RGT1-RELATED"/>
    <property type="match status" value="1"/>
</dbReference>
<dbReference type="SUPFAM" id="SSF57701">
    <property type="entry name" value="Zn2/Cys6 DNA-binding domain"/>
    <property type="match status" value="2"/>
</dbReference>
<dbReference type="HOGENOM" id="CLU_963105_0_0_1"/>
<keyword evidence="2" id="KW-0862">Zinc</keyword>
<accession>G8XZC3</accession>
<dbReference type="OrthoDB" id="4036575at2759"/>
<evidence type="ECO:0000313" key="9">
    <source>
        <dbReference type="EMBL" id="CCE87032.1"/>
    </source>
</evidence>
<evidence type="ECO:0000256" key="2">
    <source>
        <dbReference type="ARBA" id="ARBA00022833"/>
    </source>
</evidence>
<dbReference type="Gene3D" id="4.10.240.10">
    <property type="entry name" value="Zn(2)-C6 fungal-type DNA-binding domain"/>
    <property type="match status" value="2"/>
</dbReference>
<protein>
    <submittedName>
        <fullName evidence="9">Piso0_005567 protein</fullName>
    </submittedName>
</protein>
<dbReference type="EMBL" id="FO082046">
    <property type="protein sequence ID" value="CCE87032.1"/>
    <property type="molecule type" value="Genomic_DNA"/>
</dbReference>
<dbReference type="Pfam" id="PF00172">
    <property type="entry name" value="Zn_clus"/>
    <property type="match status" value="1"/>
</dbReference>
<feature type="region of interest" description="Disordered" evidence="7">
    <location>
        <begin position="100"/>
        <end position="140"/>
    </location>
</feature>
<dbReference type="CDD" id="cd00067">
    <property type="entry name" value="GAL4"/>
    <property type="match status" value="2"/>
</dbReference>
<feature type="compositionally biased region" description="Low complexity" evidence="7">
    <location>
        <begin position="100"/>
        <end position="119"/>
    </location>
</feature>
<dbReference type="PANTHER" id="PTHR31668">
    <property type="entry name" value="GLUCOSE TRANSPORT TRANSCRIPTION REGULATOR RGT1-RELATED-RELATED"/>
    <property type="match status" value="1"/>
</dbReference>
<keyword evidence="3" id="KW-0805">Transcription regulation</keyword>
<gene>
    <name evidence="9" type="primary">Piso0_005567</name>
    <name evidence="9" type="ORF">GNLVRS01_PISO0N17745g</name>
</gene>
<evidence type="ECO:0000256" key="6">
    <source>
        <dbReference type="ARBA" id="ARBA00023242"/>
    </source>
</evidence>
<evidence type="ECO:0000256" key="7">
    <source>
        <dbReference type="SAM" id="MobiDB-lite"/>
    </source>
</evidence>
<evidence type="ECO:0000256" key="5">
    <source>
        <dbReference type="ARBA" id="ARBA00023163"/>
    </source>
</evidence>
<dbReference type="Proteomes" id="UP000005222">
    <property type="component" value="Chromosome N"/>
</dbReference>
<keyword evidence="4" id="KW-0238">DNA-binding</keyword>
<dbReference type="InterPro" id="IPR036864">
    <property type="entry name" value="Zn2-C6_fun-type_DNA-bd_sf"/>
</dbReference>
<keyword evidence="6" id="KW-0539">Nucleus</keyword>
<dbReference type="OMA" id="RKIKCVF"/>
<evidence type="ECO:0000256" key="1">
    <source>
        <dbReference type="ARBA" id="ARBA00022723"/>
    </source>
</evidence>
<dbReference type="InParanoid" id="G8XZC3"/>
<dbReference type="GO" id="GO:0003677">
    <property type="term" value="F:DNA binding"/>
    <property type="evidence" value="ECO:0007669"/>
    <property type="project" value="UniProtKB-KW"/>
</dbReference>
<feature type="domain" description="Zn(2)-C6 fungal-type" evidence="8">
    <location>
        <begin position="262"/>
        <end position="294"/>
    </location>
</feature>
<keyword evidence="5" id="KW-0804">Transcription</keyword>
<evidence type="ECO:0000259" key="8">
    <source>
        <dbReference type="PROSITE" id="PS50048"/>
    </source>
</evidence>
<keyword evidence="1" id="KW-0479">Metal-binding</keyword>
<dbReference type="PROSITE" id="PS00463">
    <property type="entry name" value="ZN2_CY6_FUNGAL_1"/>
    <property type="match status" value="1"/>
</dbReference>
<evidence type="ECO:0000313" key="10">
    <source>
        <dbReference type="Proteomes" id="UP000005222"/>
    </source>
</evidence>
<dbReference type="GO" id="GO:0000981">
    <property type="term" value="F:DNA-binding transcription factor activity, RNA polymerase II-specific"/>
    <property type="evidence" value="ECO:0007669"/>
    <property type="project" value="InterPro"/>
</dbReference>
<dbReference type="InterPro" id="IPR001138">
    <property type="entry name" value="Zn2Cys6_DnaBD"/>
</dbReference>
<dbReference type="PROSITE" id="PS50048">
    <property type="entry name" value="ZN2_CY6_FUNGAL_2"/>
    <property type="match status" value="1"/>
</dbReference>
<dbReference type="eggNOG" id="ENOG502S235">
    <property type="taxonomic scope" value="Eukaryota"/>
</dbReference>
<dbReference type="AlphaFoldDB" id="G8XZC3"/>
<proteinExistence type="predicted"/>
<name>G8XZC3_PICSO</name>
<evidence type="ECO:0000256" key="4">
    <source>
        <dbReference type="ARBA" id="ARBA00023125"/>
    </source>
</evidence>